<dbReference type="SUPFAM" id="SSF53335">
    <property type="entry name" value="S-adenosyl-L-methionine-dependent methyltransferases"/>
    <property type="match status" value="1"/>
</dbReference>
<dbReference type="RefSeq" id="XP_065664068.1">
    <property type="nucleotide sequence ID" value="XM_065807996.1"/>
</dbReference>
<reference evidence="2" key="1">
    <citation type="submission" date="2025-08" db="UniProtKB">
        <authorList>
            <consortium name="RefSeq"/>
        </authorList>
    </citation>
    <scope>IDENTIFICATION</scope>
</reference>
<dbReference type="GeneID" id="100214195"/>
<organism evidence="1 2">
    <name type="scientific">Hydra vulgaris</name>
    <name type="common">Hydra</name>
    <name type="synonym">Hydra attenuata</name>
    <dbReference type="NCBI Taxonomy" id="6087"/>
    <lineage>
        <taxon>Eukaryota</taxon>
        <taxon>Metazoa</taxon>
        <taxon>Cnidaria</taxon>
        <taxon>Hydrozoa</taxon>
        <taxon>Hydroidolina</taxon>
        <taxon>Anthoathecata</taxon>
        <taxon>Aplanulata</taxon>
        <taxon>Hydridae</taxon>
        <taxon>Hydra</taxon>
    </lineage>
</organism>
<gene>
    <name evidence="2" type="primary">LOC100214195</name>
</gene>
<dbReference type="Proteomes" id="UP001652625">
    <property type="component" value="Chromosome 10"/>
</dbReference>
<name>A0ABM4CQC9_HYDVU</name>
<dbReference type="Gene3D" id="3.40.50.150">
    <property type="entry name" value="Vaccinia Virus protein VP39"/>
    <property type="match status" value="1"/>
</dbReference>
<proteinExistence type="predicted"/>
<accession>A0ABM4CQC9</accession>
<protein>
    <submittedName>
        <fullName evidence="2">Histamine N-methyltransferase isoform X3</fullName>
    </submittedName>
</protein>
<dbReference type="InterPro" id="IPR029063">
    <property type="entry name" value="SAM-dependent_MTases_sf"/>
</dbReference>
<keyword evidence="1" id="KW-1185">Reference proteome</keyword>
<evidence type="ECO:0000313" key="1">
    <source>
        <dbReference type="Proteomes" id="UP001652625"/>
    </source>
</evidence>
<evidence type="ECO:0000313" key="2">
    <source>
        <dbReference type="RefSeq" id="XP_065664068.1"/>
    </source>
</evidence>
<sequence>MLKGNLDSFFSSIKMDPNAFVFDETNYRVTLQTYLKYMQQLPPQREWMKNVLGPRLTNLYSNKKELQVLAIGTGPGDVDIDILNELVCRGQQQHGNEYHLVYHVVEPNNSSITFFKNRVAGDNRYNRIKFQWHEDNFESFLNKFETEKKEKFDFVHFVRCFYYMDSAICLNQTYDNLISENGIIAVVGENENAFWPKMMVFLDNHNMNHGSFGCSGRVSSNYFLPGWKSLADKKEWVYETYTKKYNFDVTPMYDEESIDGNYLIDFSLHVKCARKTTNKDILEDFFKFLNENSIENEEIQDGKKIIKRYFPCQLGAIIITKL</sequence>